<keyword evidence="5" id="KW-1185">Reference proteome</keyword>
<dbReference type="Pfam" id="PF22622">
    <property type="entry name" value="MFE-2_hydrat-2_N"/>
    <property type="match status" value="1"/>
</dbReference>
<comment type="similarity">
    <text evidence="1">Belongs to the enoyl-CoA hydratase/isomerase family.</text>
</comment>
<dbReference type="Gene3D" id="3.10.129.10">
    <property type="entry name" value="Hotdog Thioesterase"/>
    <property type="match status" value="1"/>
</dbReference>
<dbReference type="CDD" id="cd03448">
    <property type="entry name" value="HDE_HSD"/>
    <property type="match status" value="1"/>
</dbReference>
<protein>
    <submittedName>
        <fullName evidence="4">Acyl dehydratase</fullName>
    </submittedName>
</protein>
<dbReference type="InterPro" id="IPR029069">
    <property type="entry name" value="HotDog_dom_sf"/>
</dbReference>
<dbReference type="Proteomes" id="UP001183794">
    <property type="component" value="Unassembled WGS sequence"/>
</dbReference>
<name>A0ABU2B6I4_9MICC</name>
<feature type="domain" description="Peroxisomal multifunctional enzyme type 2-like N-terminal" evidence="3">
    <location>
        <begin position="19"/>
        <end position="146"/>
    </location>
</feature>
<dbReference type="PANTHER" id="PTHR13078:SF56">
    <property type="entry name" value="PEROXISOMAL MULTIFUNCTIONAL ENZYME TYPE 2"/>
    <property type="match status" value="1"/>
</dbReference>
<comment type="caution">
    <text evidence="4">The sequence shown here is derived from an EMBL/GenBank/DDBJ whole genome shotgun (WGS) entry which is preliminary data.</text>
</comment>
<reference evidence="4 5" key="1">
    <citation type="submission" date="2023-07" db="EMBL/GenBank/DDBJ databases">
        <title>Sequencing the genomes of 1000 actinobacteria strains.</title>
        <authorList>
            <person name="Klenk H.-P."/>
        </authorList>
    </citation>
    <scope>NUCLEOTIDE SEQUENCE [LARGE SCALE GENOMIC DNA]</scope>
    <source>
        <strain evidence="4 5">DSM 22966</strain>
    </source>
</reference>
<dbReference type="SUPFAM" id="SSF54637">
    <property type="entry name" value="Thioesterase/thiol ester dehydrase-isomerase"/>
    <property type="match status" value="2"/>
</dbReference>
<dbReference type="RefSeq" id="WP_310175485.1">
    <property type="nucleotide sequence ID" value="NZ_BAABHE010000002.1"/>
</dbReference>
<dbReference type="Pfam" id="PF01575">
    <property type="entry name" value="MaoC_dehydratas"/>
    <property type="match status" value="1"/>
</dbReference>
<feature type="domain" description="MaoC-like" evidence="2">
    <location>
        <begin position="160"/>
        <end position="267"/>
    </location>
</feature>
<organism evidence="4 5">
    <name type="scientific">Enteractinococcus fodinae</name>
    <dbReference type="NCBI Taxonomy" id="684663"/>
    <lineage>
        <taxon>Bacteria</taxon>
        <taxon>Bacillati</taxon>
        <taxon>Actinomycetota</taxon>
        <taxon>Actinomycetes</taxon>
        <taxon>Micrococcales</taxon>
        <taxon>Micrococcaceae</taxon>
    </lineage>
</organism>
<accession>A0ABU2B6I4</accession>
<dbReference type="EMBL" id="JAVDYJ010000001">
    <property type="protein sequence ID" value="MDR7348363.1"/>
    <property type="molecule type" value="Genomic_DNA"/>
</dbReference>
<evidence type="ECO:0000259" key="2">
    <source>
        <dbReference type="Pfam" id="PF01575"/>
    </source>
</evidence>
<gene>
    <name evidence="4" type="ORF">J2S62_002620</name>
</gene>
<proteinExistence type="inferred from homology"/>
<dbReference type="InterPro" id="IPR002539">
    <property type="entry name" value="MaoC-like_dom"/>
</dbReference>
<evidence type="ECO:0000313" key="4">
    <source>
        <dbReference type="EMBL" id="MDR7348363.1"/>
    </source>
</evidence>
<sequence>MGIDVSAVGRSAGPVKVEWDSRDAMLYALGVGAGAEDPLEELSLTTENTEGVTQEILPTYAIVLAQRTRDLSIPFGDFNPAKLVHAQQELSMHRPLSVEGEVCLTNTISSIWDKGSGALVTIETQGTVPDTEQPWFTSRASVFIRGEGGFGGERGPSSTSNIPERDCDEQITVATRPDQALLYRLSGDRNPLHTDPAFAANGGFPRPILHGMCTYGITARAVLRAAELSPSSLQSITGRFSKPVFPGEDLTISMWQEADGIRFQTQDSDGDIVLDQGVLTTTG</sequence>
<dbReference type="PANTHER" id="PTHR13078">
    <property type="entry name" value="PEROXISOMAL MULTIFUNCTIONAL ENZYME TYPE 2-RELATED"/>
    <property type="match status" value="1"/>
</dbReference>
<dbReference type="InterPro" id="IPR054357">
    <property type="entry name" value="MFE-2_N"/>
</dbReference>
<evidence type="ECO:0000259" key="3">
    <source>
        <dbReference type="Pfam" id="PF22622"/>
    </source>
</evidence>
<evidence type="ECO:0000313" key="5">
    <source>
        <dbReference type="Proteomes" id="UP001183794"/>
    </source>
</evidence>
<evidence type="ECO:0000256" key="1">
    <source>
        <dbReference type="ARBA" id="ARBA00005254"/>
    </source>
</evidence>